<sequence length="208" mass="22511">MLARSALRLGLSAAALGATLDLAAAQAEAPPPSRARPPAAEKAAPVRPRPFTLDDLFARLQATKDPVEAKGIVGAIERRWLRSGSDTADLLMSRALEALQGGDQPLAIELLDRVVAFQPNWAEGWNKRATVFFMMGDTTRAMADLEQVLILEPRHFGALAGIGAILRNNGDDKRAFDAFRRALAVNPHMPDLKEAVDRMAPDVEGRDI</sequence>
<dbReference type="Gene3D" id="1.25.40.10">
    <property type="entry name" value="Tetratricopeptide repeat domain"/>
    <property type="match status" value="1"/>
</dbReference>
<name>A0ABT1LE64_9HYPH</name>
<comment type="caution">
    <text evidence="4">The sequence shown here is derived from an EMBL/GenBank/DDBJ whole genome shotgun (WGS) entry which is preliminary data.</text>
</comment>
<feature type="chain" id="PRO_5045091686" evidence="3">
    <location>
        <begin position="30"/>
        <end position="208"/>
    </location>
</feature>
<keyword evidence="1" id="KW-0802">TPR repeat</keyword>
<proteinExistence type="predicted"/>
<reference evidence="4 5" key="1">
    <citation type="submission" date="2022-07" db="EMBL/GenBank/DDBJ databases">
        <authorList>
            <person name="Li W.-J."/>
            <person name="Deng Q.-Q."/>
        </authorList>
    </citation>
    <scope>NUCLEOTIDE SEQUENCE [LARGE SCALE GENOMIC DNA]</scope>
    <source>
        <strain evidence="4 5">SYSU M60028</strain>
    </source>
</reference>
<dbReference type="Proteomes" id="UP001205890">
    <property type="component" value="Unassembled WGS sequence"/>
</dbReference>
<evidence type="ECO:0000256" key="2">
    <source>
        <dbReference type="SAM" id="MobiDB-lite"/>
    </source>
</evidence>
<keyword evidence="3" id="KW-0732">Signal</keyword>
<dbReference type="PROSITE" id="PS50005">
    <property type="entry name" value="TPR"/>
    <property type="match status" value="2"/>
</dbReference>
<evidence type="ECO:0000313" key="5">
    <source>
        <dbReference type="Proteomes" id="UP001205890"/>
    </source>
</evidence>
<evidence type="ECO:0000256" key="3">
    <source>
        <dbReference type="SAM" id="SignalP"/>
    </source>
</evidence>
<accession>A0ABT1LE64</accession>
<keyword evidence="5" id="KW-1185">Reference proteome</keyword>
<protein>
    <submittedName>
        <fullName evidence="4">Tetratricopeptide repeat protein</fullName>
    </submittedName>
</protein>
<gene>
    <name evidence="4" type="ORF">NK718_14720</name>
</gene>
<dbReference type="InterPro" id="IPR011990">
    <property type="entry name" value="TPR-like_helical_dom_sf"/>
</dbReference>
<dbReference type="InterPro" id="IPR019734">
    <property type="entry name" value="TPR_rpt"/>
</dbReference>
<dbReference type="SMART" id="SM00028">
    <property type="entry name" value="TPR"/>
    <property type="match status" value="3"/>
</dbReference>
<dbReference type="Pfam" id="PF13432">
    <property type="entry name" value="TPR_16"/>
    <property type="match status" value="1"/>
</dbReference>
<dbReference type="RefSeq" id="WP_254743719.1">
    <property type="nucleotide sequence ID" value="NZ_JANCLU010000014.1"/>
</dbReference>
<dbReference type="EMBL" id="JANCLU010000014">
    <property type="protein sequence ID" value="MCP8939779.1"/>
    <property type="molecule type" value="Genomic_DNA"/>
</dbReference>
<feature type="region of interest" description="Disordered" evidence="2">
    <location>
        <begin position="27"/>
        <end position="46"/>
    </location>
</feature>
<feature type="repeat" description="TPR" evidence="1">
    <location>
        <begin position="122"/>
        <end position="155"/>
    </location>
</feature>
<dbReference type="SUPFAM" id="SSF48452">
    <property type="entry name" value="TPR-like"/>
    <property type="match status" value="1"/>
</dbReference>
<organism evidence="4 5">
    <name type="scientific">Alsobacter ponti</name>
    <dbReference type="NCBI Taxonomy" id="2962936"/>
    <lineage>
        <taxon>Bacteria</taxon>
        <taxon>Pseudomonadati</taxon>
        <taxon>Pseudomonadota</taxon>
        <taxon>Alphaproteobacteria</taxon>
        <taxon>Hyphomicrobiales</taxon>
        <taxon>Alsobacteraceae</taxon>
        <taxon>Alsobacter</taxon>
    </lineage>
</organism>
<evidence type="ECO:0000313" key="4">
    <source>
        <dbReference type="EMBL" id="MCP8939779.1"/>
    </source>
</evidence>
<feature type="signal peptide" evidence="3">
    <location>
        <begin position="1"/>
        <end position="29"/>
    </location>
</feature>
<evidence type="ECO:0000256" key="1">
    <source>
        <dbReference type="PROSITE-ProRule" id="PRU00339"/>
    </source>
</evidence>
<feature type="repeat" description="TPR" evidence="1">
    <location>
        <begin position="156"/>
        <end position="189"/>
    </location>
</feature>
<feature type="compositionally biased region" description="Low complexity" evidence="2">
    <location>
        <begin position="36"/>
        <end position="46"/>
    </location>
</feature>